<dbReference type="GO" id="GO:0009636">
    <property type="term" value="P:response to toxic substance"/>
    <property type="evidence" value="ECO:0007669"/>
    <property type="project" value="InterPro"/>
</dbReference>
<keyword evidence="4" id="KW-0472">Membrane</keyword>
<feature type="chain" id="PRO_5011286946" description="Small secreted protein" evidence="8">
    <location>
        <begin position="18"/>
        <end position="46"/>
    </location>
</feature>
<gene>
    <name evidence="9" type="ORF">BSU04_12340</name>
</gene>
<accession>A0A226X503</accession>
<sequence length="46" mass="4509">MTRLIALLLIAGTAALAACNTVAGAGQDLSKGGNAITNSADKHNAE</sequence>
<dbReference type="Pfam" id="PF08085">
    <property type="entry name" value="Entericidin"/>
    <property type="match status" value="1"/>
</dbReference>
<evidence type="ECO:0000256" key="6">
    <source>
        <dbReference type="ARBA" id="ARBA00023288"/>
    </source>
</evidence>
<evidence type="ECO:0000256" key="3">
    <source>
        <dbReference type="ARBA" id="ARBA00022729"/>
    </source>
</evidence>
<feature type="region of interest" description="Disordered" evidence="7">
    <location>
        <begin position="25"/>
        <end position="46"/>
    </location>
</feature>
<evidence type="ECO:0000256" key="5">
    <source>
        <dbReference type="ARBA" id="ARBA00023139"/>
    </source>
</evidence>
<dbReference type="InterPro" id="IPR012556">
    <property type="entry name" value="Entericidin"/>
</dbReference>
<proteinExistence type="inferred from homology"/>
<feature type="signal peptide" evidence="8">
    <location>
        <begin position="1"/>
        <end position="17"/>
    </location>
</feature>
<keyword evidence="5" id="KW-0564">Palmitate</keyword>
<reference evidence="10" key="1">
    <citation type="submission" date="2017-01" db="EMBL/GenBank/DDBJ databases">
        <title>Genome Analysis of Deinococcus marmoris KOPRI26562.</title>
        <authorList>
            <person name="Kim J.H."/>
            <person name="Oh H.-M."/>
        </authorList>
    </citation>
    <scope>NUCLEOTIDE SEQUENCE [LARGE SCALE GENOMIC DNA]</scope>
    <source>
        <strain evidence="10">PAMC 26633</strain>
    </source>
</reference>
<evidence type="ECO:0000256" key="1">
    <source>
        <dbReference type="ARBA" id="ARBA00010296"/>
    </source>
</evidence>
<comment type="similarity">
    <text evidence="1">Belongs to the EcnA/EcnB lipoprotein family.</text>
</comment>
<keyword evidence="3 8" id="KW-0732">Signal</keyword>
<dbReference type="Proteomes" id="UP000214720">
    <property type="component" value="Unassembled WGS sequence"/>
</dbReference>
<dbReference type="AlphaFoldDB" id="A0A226X503"/>
<evidence type="ECO:0000313" key="9">
    <source>
        <dbReference type="EMBL" id="OXC78532.1"/>
    </source>
</evidence>
<evidence type="ECO:0000313" key="10">
    <source>
        <dbReference type="Proteomes" id="UP000214720"/>
    </source>
</evidence>
<dbReference type="PROSITE" id="PS51257">
    <property type="entry name" value="PROKAR_LIPOPROTEIN"/>
    <property type="match status" value="1"/>
</dbReference>
<name>A0A226X503_CABSO</name>
<comment type="caution">
    <text evidence="9">The sequence shown here is derived from an EMBL/GenBank/DDBJ whole genome shotgun (WGS) entry which is preliminary data.</text>
</comment>
<evidence type="ECO:0000256" key="7">
    <source>
        <dbReference type="SAM" id="MobiDB-lite"/>
    </source>
</evidence>
<keyword evidence="6" id="KW-0449">Lipoprotein</keyword>
<dbReference type="RefSeq" id="WP_031363847.1">
    <property type="nucleotide sequence ID" value="NZ_JNFG01000202.1"/>
</dbReference>
<evidence type="ECO:0000256" key="4">
    <source>
        <dbReference type="ARBA" id="ARBA00023136"/>
    </source>
</evidence>
<evidence type="ECO:0000256" key="8">
    <source>
        <dbReference type="SAM" id="SignalP"/>
    </source>
</evidence>
<dbReference type="GO" id="GO:0016020">
    <property type="term" value="C:membrane"/>
    <property type="evidence" value="ECO:0007669"/>
    <property type="project" value="InterPro"/>
</dbReference>
<protein>
    <recommendedName>
        <fullName evidence="11">Small secreted protein</fullName>
    </recommendedName>
</protein>
<keyword evidence="2" id="KW-1003">Cell membrane</keyword>
<dbReference type="eggNOG" id="COG5510">
    <property type="taxonomic scope" value="Bacteria"/>
</dbReference>
<evidence type="ECO:0008006" key="11">
    <source>
        <dbReference type="Google" id="ProtNLM"/>
    </source>
</evidence>
<dbReference type="EMBL" id="MTHB01000063">
    <property type="protein sequence ID" value="OXC78532.1"/>
    <property type="molecule type" value="Genomic_DNA"/>
</dbReference>
<organism evidence="9 10">
    <name type="scientific">Caballeronia sordidicola</name>
    <name type="common">Burkholderia sordidicola</name>
    <dbReference type="NCBI Taxonomy" id="196367"/>
    <lineage>
        <taxon>Bacteria</taxon>
        <taxon>Pseudomonadati</taxon>
        <taxon>Pseudomonadota</taxon>
        <taxon>Betaproteobacteria</taxon>
        <taxon>Burkholderiales</taxon>
        <taxon>Burkholderiaceae</taxon>
        <taxon>Caballeronia</taxon>
    </lineage>
</organism>
<evidence type="ECO:0000256" key="2">
    <source>
        <dbReference type="ARBA" id="ARBA00022475"/>
    </source>
</evidence>